<comment type="caution">
    <text evidence="1">The sequence shown here is derived from an EMBL/GenBank/DDBJ whole genome shotgun (WGS) entry which is preliminary data.</text>
</comment>
<dbReference type="EMBL" id="MSFU01000019">
    <property type="protein sequence ID" value="PWY68763.1"/>
    <property type="molecule type" value="Genomic_DNA"/>
</dbReference>
<protein>
    <submittedName>
        <fullName evidence="1">Uncharacterized protein</fullName>
    </submittedName>
</protein>
<proteinExistence type="predicted"/>
<dbReference type="VEuPathDB" id="FungiDB:BO83DRAFT_74506"/>
<name>A0A317V3C4_ASPEC</name>
<evidence type="ECO:0000313" key="1">
    <source>
        <dbReference type="EMBL" id="PWY68763.1"/>
    </source>
</evidence>
<keyword evidence="2" id="KW-1185">Reference proteome</keyword>
<dbReference type="Proteomes" id="UP000246171">
    <property type="component" value="Unassembled WGS sequence"/>
</dbReference>
<gene>
    <name evidence="1" type="ORF">BO83DRAFT_74506</name>
</gene>
<accession>A0A317V3C4</accession>
<evidence type="ECO:0000313" key="2">
    <source>
        <dbReference type="Proteomes" id="UP000246171"/>
    </source>
</evidence>
<reference evidence="1" key="1">
    <citation type="submission" date="2016-12" db="EMBL/GenBank/DDBJ databases">
        <title>The genomes of Aspergillus section Nigri reveals drivers in fungal speciation.</title>
        <authorList>
            <consortium name="DOE Joint Genome Institute"/>
            <person name="Vesth T.C."/>
            <person name="Nybo J."/>
            <person name="Theobald S."/>
            <person name="Brandl J."/>
            <person name="Frisvad J.C."/>
            <person name="Nielsen K.F."/>
            <person name="Lyhne E.K."/>
            <person name="Kogle M.E."/>
            <person name="Kuo A."/>
            <person name="Riley R."/>
            <person name="Clum A."/>
            <person name="Nolan M."/>
            <person name="Lipzen A."/>
            <person name="Salamov A."/>
            <person name="Henrissat B."/>
            <person name="Wiebenga A."/>
            <person name="De vries R.P."/>
            <person name="Grigoriev I.V."/>
            <person name="Mortensen U.H."/>
            <person name="Andersen M.R."/>
            <person name="Baker S.E."/>
        </authorList>
    </citation>
    <scope>NUCLEOTIDE SEQUENCE</scope>
    <source>
        <strain evidence="1">CBS 122712</strain>
    </source>
</reference>
<sequence>MAASLLVNGIGIRIGKRSNRTLNRHFPKNILASYITKNTWSKVPTRYTEVVSVTFPRRQSAVLCPMQAKPGGCKPVASCTVDSCATVVRSVQKFRSRKCREASRLLANYWWAEVVLVLVKDLILGEGEKSTQYNVLSVRVSFRKTNCIKGFGNLYTREVYV</sequence>
<dbReference type="GeneID" id="37059530"/>
<dbReference type="RefSeq" id="XP_025386136.1">
    <property type="nucleotide sequence ID" value="XM_025537568.1"/>
</dbReference>
<dbReference type="AlphaFoldDB" id="A0A317V3C4"/>
<organism evidence="1 2">
    <name type="scientific">Aspergillus eucalypticola (strain CBS 122712 / IBT 29274)</name>
    <dbReference type="NCBI Taxonomy" id="1448314"/>
    <lineage>
        <taxon>Eukaryota</taxon>
        <taxon>Fungi</taxon>
        <taxon>Dikarya</taxon>
        <taxon>Ascomycota</taxon>
        <taxon>Pezizomycotina</taxon>
        <taxon>Eurotiomycetes</taxon>
        <taxon>Eurotiomycetidae</taxon>
        <taxon>Eurotiales</taxon>
        <taxon>Aspergillaceae</taxon>
        <taxon>Aspergillus</taxon>
        <taxon>Aspergillus subgen. Circumdati</taxon>
    </lineage>
</organism>